<organism evidence="1 3">
    <name type="scientific">Trichonephila inaurata madagascariensis</name>
    <dbReference type="NCBI Taxonomy" id="2747483"/>
    <lineage>
        <taxon>Eukaryota</taxon>
        <taxon>Metazoa</taxon>
        <taxon>Ecdysozoa</taxon>
        <taxon>Arthropoda</taxon>
        <taxon>Chelicerata</taxon>
        <taxon>Arachnida</taxon>
        <taxon>Araneae</taxon>
        <taxon>Araneomorphae</taxon>
        <taxon>Entelegynae</taxon>
        <taxon>Araneoidea</taxon>
        <taxon>Nephilidae</taxon>
        <taxon>Trichonephila</taxon>
        <taxon>Trichonephila inaurata</taxon>
    </lineage>
</organism>
<dbReference type="EMBL" id="BMAV01028225">
    <property type="protein sequence ID" value="GFS66068.1"/>
    <property type="molecule type" value="Genomic_DNA"/>
</dbReference>
<gene>
    <name evidence="1" type="primary">g.3960</name>
    <name evidence="2" type="ORF">TNIN_124911</name>
    <name evidence="1" type="ORF">TNIN_276771</name>
</gene>
<name>A0A8X6MK72_9ARAC</name>
<evidence type="ECO:0000313" key="2">
    <source>
        <dbReference type="EMBL" id="GFS66068.1"/>
    </source>
</evidence>
<keyword evidence="3" id="KW-1185">Reference proteome</keyword>
<dbReference type="PANTHER" id="PTHR47326">
    <property type="entry name" value="TRANSPOSABLE ELEMENT TC3 TRANSPOSASE-LIKE PROTEIN"/>
    <property type="match status" value="1"/>
</dbReference>
<dbReference type="InterPro" id="IPR036397">
    <property type="entry name" value="RNaseH_sf"/>
</dbReference>
<protein>
    <recommendedName>
        <fullName evidence="4">Transposase</fullName>
    </recommendedName>
</protein>
<dbReference type="GO" id="GO:0003676">
    <property type="term" value="F:nucleic acid binding"/>
    <property type="evidence" value="ECO:0007669"/>
    <property type="project" value="InterPro"/>
</dbReference>
<reference evidence="1" key="1">
    <citation type="submission" date="2020-08" db="EMBL/GenBank/DDBJ databases">
        <title>Multicomponent nature underlies the extraordinary mechanical properties of spider dragline silk.</title>
        <authorList>
            <person name="Kono N."/>
            <person name="Nakamura H."/>
            <person name="Mori M."/>
            <person name="Yoshida Y."/>
            <person name="Ohtoshi R."/>
            <person name="Malay A.D."/>
            <person name="Moran D.A.P."/>
            <person name="Tomita M."/>
            <person name="Numata K."/>
            <person name="Arakawa K."/>
        </authorList>
    </citation>
    <scope>NUCLEOTIDE SEQUENCE</scope>
</reference>
<proteinExistence type="predicted"/>
<dbReference type="Gene3D" id="3.30.420.10">
    <property type="entry name" value="Ribonuclease H-like superfamily/Ribonuclease H"/>
    <property type="match status" value="1"/>
</dbReference>
<accession>A0A8X6MK72</accession>
<dbReference type="PANTHER" id="PTHR47326:SF1">
    <property type="entry name" value="HTH PSQ-TYPE DOMAIN-CONTAINING PROTEIN"/>
    <property type="match status" value="1"/>
</dbReference>
<dbReference type="AlphaFoldDB" id="A0A8X6MK72"/>
<evidence type="ECO:0000313" key="3">
    <source>
        <dbReference type="Proteomes" id="UP000886998"/>
    </source>
</evidence>
<comment type="caution">
    <text evidence="1">The sequence shown here is derived from an EMBL/GenBank/DDBJ whole genome shotgun (WGS) entry which is preliminary data.</text>
</comment>
<evidence type="ECO:0008006" key="4">
    <source>
        <dbReference type="Google" id="ProtNLM"/>
    </source>
</evidence>
<sequence>MLIEVVMLQLQALPDSAELFFQQDGAPQHYSLAVHQYLDQACPHHWTGRHGSIYWPSRFPDLTPMDCFLWRIVKDKGCSRKLATVRQFNNFIDGALEEIRSNRNLCRTVWVSVGDRLLKCICTKVWTF</sequence>
<evidence type="ECO:0000313" key="1">
    <source>
        <dbReference type="EMBL" id="GFS59335.1"/>
    </source>
</evidence>
<dbReference type="Proteomes" id="UP000886998">
    <property type="component" value="Unassembled WGS sequence"/>
</dbReference>
<dbReference type="EMBL" id="BMAV01027438">
    <property type="protein sequence ID" value="GFS59335.1"/>
    <property type="molecule type" value="Genomic_DNA"/>
</dbReference>
<dbReference type="OrthoDB" id="6436917at2759"/>